<dbReference type="CDD" id="cd22613">
    <property type="entry name" value="Kunitz_TFPI1_1-like"/>
    <property type="match status" value="1"/>
</dbReference>
<dbReference type="InterPro" id="IPR020901">
    <property type="entry name" value="Prtase_inh_Kunz-CS"/>
</dbReference>
<dbReference type="PROSITE" id="PS00280">
    <property type="entry name" value="BPTI_KUNITZ_1"/>
    <property type="match status" value="3"/>
</dbReference>
<feature type="signal peptide" evidence="11">
    <location>
        <begin position="1"/>
        <end position="29"/>
    </location>
</feature>
<dbReference type="Proteomes" id="UP001652642">
    <property type="component" value="Chromosome 1"/>
</dbReference>
<dbReference type="Pfam" id="PF00014">
    <property type="entry name" value="Kunitz_BPTI"/>
    <property type="match status" value="3"/>
</dbReference>
<evidence type="ECO:0000256" key="10">
    <source>
        <dbReference type="ARBA" id="ARBA00023180"/>
    </source>
</evidence>
<evidence type="ECO:0000256" key="6">
    <source>
        <dbReference type="ARBA" id="ARBA00022737"/>
    </source>
</evidence>
<keyword evidence="6" id="KW-0677">Repeat</keyword>
<dbReference type="SUPFAM" id="SSF57362">
    <property type="entry name" value="BPTI-like"/>
    <property type="match status" value="3"/>
</dbReference>
<feature type="chain" id="PRO_5046843778" evidence="11">
    <location>
        <begin position="30"/>
        <end position="357"/>
    </location>
</feature>
<feature type="domain" description="BPTI/Kunitz inhibitor" evidence="12">
    <location>
        <begin position="272"/>
        <end position="322"/>
    </location>
</feature>
<dbReference type="RefSeq" id="XP_072837386.1">
    <property type="nucleotide sequence ID" value="XM_072981285.1"/>
</dbReference>
<dbReference type="InterPro" id="IPR050098">
    <property type="entry name" value="TFPI/VKTCI-like"/>
</dbReference>
<evidence type="ECO:0000256" key="8">
    <source>
        <dbReference type="ARBA" id="ARBA00023084"/>
    </source>
</evidence>
<keyword evidence="4" id="KW-0356">Hemostasis</keyword>
<name>A0ABM5EW59_9SAUR</name>
<evidence type="ECO:0000256" key="4">
    <source>
        <dbReference type="ARBA" id="ARBA00022696"/>
    </source>
</evidence>
<accession>A0ABM5EW59</accession>
<dbReference type="PROSITE" id="PS50279">
    <property type="entry name" value="BPTI_KUNITZ_2"/>
    <property type="match status" value="3"/>
</dbReference>
<reference evidence="13" key="1">
    <citation type="submission" date="2025-05" db="UniProtKB">
        <authorList>
            <consortium name="RefSeq"/>
        </authorList>
    </citation>
    <scope>NUCLEOTIDE SEQUENCE [LARGE SCALE GENOMIC DNA]</scope>
</reference>
<gene>
    <name evidence="14" type="primary">TFPI</name>
</gene>
<reference evidence="14" key="2">
    <citation type="submission" date="2025-08" db="UniProtKB">
        <authorList>
            <consortium name="RefSeq"/>
        </authorList>
    </citation>
    <scope>IDENTIFICATION</scope>
</reference>
<dbReference type="PROSITE" id="PS51257">
    <property type="entry name" value="PROKAR_LIPOPROTEIN"/>
    <property type="match status" value="1"/>
</dbReference>
<evidence type="ECO:0000256" key="2">
    <source>
        <dbReference type="ARBA" id="ARBA00022525"/>
    </source>
</evidence>
<evidence type="ECO:0000256" key="7">
    <source>
        <dbReference type="ARBA" id="ARBA00022900"/>
    </source>
</evidence>
<evidence type="ECO:0000256" key="5">
    <source>
        <dbReference type="ARBA" id="ARBA00022729"/>
    </source>
</evidence>
<evidence type="ECO:0000256" key="1">
    <source>
        <dbReference type="ARBA" id="ARBA00004613"/>
    </source>
</evidence>
<keyword evidence="9" id="KW-1015">Disulfide bond</keyword>
<dbReference type="InterPro" id="IPR008296">
    <property type="entry name" value="TFPI-like"/>
</dbReference>
<protein>
    <submittedName>
        <fullName evidence="14">Tissue factor pathway inhibitor isoform X1</fullName>
    </submittedName>
</protein>
<dbReference type="InterPro" id="IPR036880">
    <property type="entry name" value="Kunitz_BPTI_sf"/>
</dbReference>
<dbReference type="CDD" id="cd22614">
    <property type="entry name" value="Kunitz_TFPI1_2-like"/>
    <property type="match status" value="1"/>
</dbReference>
<keyword evidence="5 11" id="KW-0732">Signal</keyword>
<evidence type="ECO:0000313" key="14">
    <source>
        <dbReference type="RefSeq" id="XP_072837386.1"/>
    </source>
</evidence>
<keyword evidence="7" id="KW-0722">Serine protease inhibitor</keyword>
<evidence type="ECO:0000256" key="11">
    <source>
        <dbReference type="SAM" id="SignalP"/>
    </source>
</evidence>
<dbReference type="PANTHER" id="PTHR10083">
    <property type="entry name" value="KUNITZ-TYPE PROTEASE INHIBITOR-RELATED"/>
    <property type="match status" value="1"/>
</dbReference>
<dbReference type="CDD" id="cd22615">
    <property type="entry name" value="Kunitz_TFPI1_TFPI2_3-like"/>
    <property type="match status" value="1"/>
</dbReference>
<feature type="domain" description="BPTI/Kunitz inhibitor" evidence="12">
    <location>
        <begin position="54"/>
        <end position="104"/>
    </location>
</feature>
<evidence type="ECO:0000259" key="12">
    <source>
        <dbReference type="PROSITE" id="PS50279"/>
    </source>
</evidence>
<organism evidence="13 14">
    <name type="scientific">Pogona vitticeps</name>
    <name type="common">central bearded dragon</name>
    <dbReference type="NCBI Taxonomy" id="103695"/>
    <lineage>
        <taxon>Eukaryota</taxon>
        <taxon>Metazoa</taxon>
        <taxon>Chordata</taxon>
        <taxon>Craniata</taxon>
        <taxon>Vertebrata</taxon>
        <taxon>Euteleostomi</taxon>
        <taxon>Lepidosauria</taxon>
        <taxon>Squamata</taxon>
        <taxon>Bifurcata</taxon>
        <taxon>Unidentata</taxon>
        <taxon>Episquamata</taxon>
        <taxon>Toxicofera</taxon>
        <taxon>Iguania</taxon>
        <taxon>Acrodonta</taxon>
        <taxon>Agamidae</taxon>
        <taxon>Amphibolurinae</taxon>
        <taxon>Pogona</taxon>
    </lineage>
</organism>
<comment type="subcellular location">
    <subcellularLocation>
        <location evidence="1">Secreted</location>
    </subcellularLocation>
</comment>
<dbReference type="Gene3D" id="4.10.410.10">
    <property type="entry name" value="Pancreatic trypsin inhibitor Kunitz domain"/>
    <property type="match status" value="3"/>
</dbReference>
<dbReference type="SMART" id="SM00131">
    <property type="entry name" value="KU"/>
    <property type="match status" value="3"/>
</dbReference>
<keyword evidence="10" id="KW-0325">Glycoprotein</keyword>
<dbReference type="PANTHER" id="PTHR10083:SF376">
    <property type="entry name" value="SERINE PEPTIDASE INHIBITOR, KUNITZ TYPE, 3"/>
    <property type="match status" value="1"/>
</dbReference>
<feature type="domain" description="BPTI/Kunitz inhibitor" evidence="12">
    <location>
        <begin position="126"/>
        <end position="176"/>
    </location>
</feature>
<keyword evidence="3" id="KW-0646">Protease inhibitor</keyword>
<evidence type="ECO:0000256" key="3">
    <source>
        <dbReference type="ARBA" id="ARBA00022690"/>
    </source>
</evidence>
<evidence type="ECO:0000256" key="9">
    <source>
        <dbReference type="ARBA" id="ARBA00023157"/>
    </source>
</evidence>
<keyword evidence="13" id="KW-1185">Reference proteome</keyword>
<keyword evidence="2" id="KW-0964">Secreted</keyword>
<dbReference type="PRINTS" id="PR00759">
    <property type="entry name" value="BASICPTASE"/>
</dbReference>
<dbReference type="GeneID" id="110088390"/>
<sequence length="357" mass="40554">MLRRVRMGVLLAAITQLTFSFVACETTEASEDEYEYGDVVGPALAPLKLGMSICGKKADSGPCKALHTRYHFNILTRRCEIFNFGGCQGNENNFLTLEECQEKCVVSDLPEKKKRSKFKKEQPEFCLLENDPGVCRGLITRYFYNRESLKCEKFLYGGCLGNQNNFRSSKECQDTCQDTYPLINALQTEEDNSPFNEAGNSTPIVQRAPLVAMSQAENDSLLFSTADSRTPHVQKVPLSNGLKTEDDVAMFSRVNESTPLVEQEPVLLPSLCMMHMDRGLCRAQAKRFFYNYSTGKCRPFSYSGCGGNENNFTTRKSCLQMCKKGFFPKKKSVMKIRRKRKRQRVKLINDEIVIERI</sequence>
<evidence type="ECO:0000313" key="13">
    <source>
        <dbReference type="Proteomes" id="UP001652642"/>
    </source>
</evidence>
<keyword evidence="8" id="KW-0094">Blood coagulation</keyword>
<proteinExistence type="predicted"/>
<dbReference type="InterPro" id="IPR002223">
    <property type="entry name" value="Kunitz_BPTI"/>
</dbReference>
<dbReference type="PIRSF" id="PIRSF001620">
    <property type="entry name" value="TFPI"/>
    <property type="match status" value="1"/>
</dbReference>